<reference evidence="2" key="1">
    <citation type="submission" date="2019-08" db="EMBL/GenBank/DDBJ databases">
        <authorList>
            <person name="Kucharzyk K."/>
            <person name="Murdoch R.W."/>
            <person name="Higgins S."/>
            <person name="Loffler F."/>
        </authorList>
    </citation>
    <scope>NUCLEOTIDE SEQUENCE</scope>
</reference>
<evidence type="ECO:0000313" key="2">
    <source>
        <dbReference type="EMBL" id="MPM63537.1"/>
    </source>
</evidence>
<dbReference type="NCBIfam" id="NF037995">
    <property type="entry name" value="TRAP_S1"/>
    <property type="match status" value="1"/>
</dbReference>
<dbReference type="AlphaFoldDB" id="A0A645BDX8"/>
<dbReference type="Pfam" id="PF03480">
    <property type="entry name" value="DctP"/>
    <property type="match status" value="1"/>
</dbReference>
<dbReference type="InterPro" id="IPR018389">
    <property type="entry name" value="DctP_fam"/>
</dbReference>
<evidence type="ECO:0000256" key="1">
    <source>
        <dbReference type="ARBA" id="ARBA00022729"/>
    </source>
</evidence>
<dbReference type="PANTHER" id="PTHR33376:SF3">
    <property type="entry name" value="C4-DICARBOXYLATE-BINDING PROTEIN"/>
    <property type="match status" value="1"/>
</dbReference>
<dbReference type="InterPro" id="IPR038404">
    <property type="entry name" value="TRAP_DctP_sf"/>
</dbReference>
<sequence>MDGPFLFADPSEFKLVDESDWMQDMRGKLESQGIKNLGMSWYFGSRNLTYSGDKSVTTPADLKGMKIRSASSPTRVGMLEAMGATVTQMSWNEVYSALQQGVCNGCEAPLSTLYSSKIYEVCKNITLDKHIMAIWSVNMSADYFNSMPAEYQAILQEEITNTAQVTVDRVTVDEAGFQTMLEDEGVKFYEADHDAFVEATKSVYGNISGWSDGLYDTVSAILK</sequence>
<dbReference type="Gene3D" id="3.40.190.170">
    <property type="entry name" value="Bacterial extracellular solute-binding protein, family 7"/>
    <property type="match status" value="1"/>
</dbReference>
<protein>
    <recommendedName>
        <fullName evidence="3">Solute-binding protein</fullName>
    </recommendedName>
</protein>
<accession>A0A645BDX8</accession>
<organism evidence="2">
    <name type="scientific">bioreactor metagenome</name>
    <dbReference type="NCBI Taxonomy" id="1076179"/>
    <lineage>
        <taxon>unclassified sequences</taxon>
        <taxon>metagenomes</taxon>
        <taxon>ecological metagenomes</taxon>
    </lineage>
</organism>
<proteinExistence type="predicted"/>
<dbReference type="EMBL" id="VSSQ01019473">
    <property type="protein sequence ID" value="MPM63537.1"/>
    <property type="molecule type" value="Genomic_DNA"/>
</dbReference>
<evidence type="ECO:0008006" key="3">
    <source>
        <dbReference type="Google" id="ProtNLM"/>
    </source>
</evidence>
<gene>
    <name evidence="2" type="ORF">SDC9_110417</name>
</gene>
<comment type="caution">
    <text evidence="2">The sequence shown here is derived from an EMBL/GenBank/DDBJ whole genome shotgun (WGS) entry which is preliminary data.</text>
</comment>
<dbReference type="GO" id="GO:0055085">
    <property type="term" value="P:transmembrane transport"/>
    <property type="evidence" value="ECO:0007669"/>
    <property type="project" value="InterPro"/>
</dbReference>
<keyword evidence="1" id="KW-0732">Signal</keyword>
<name>A0A645BDX8_9ZZZZ</name>
<dbReference type="PANTHER" id="PTHR33376">
    <property type="match status" value="1"/>
</dbReference>